<accession>A0ABQ9HA05</accession>
<evidence type="ECO:0000313" key="1">
    <source>
        <dbReference type="EMBL" id="KAJ8881145.1"/>
    </source>
</evidence>
<comment type="caution">
    <text evidence="1">The sequence shown here is derived from an EMBL/GenBank/DDBJ whole genome shotgun (WGS) entry which is preliminary data.</text>
</comment>
<name>A0ABQ9HA05_9NEOP</name>
<protein>
    <submittedName>
        <fullName evidence="1">Uncharacterized protein</fullName>
    </submittedName>
</protein>
<organism evidence="1 2">
    <name type="scientific">Dryococelus australis</name>
    <dbReference type="NCBI Taxonomy" id="614101"/>
    <lineage>
        <taxon>Eukaryota</taxon>
        <taxon>Metazoa</taxon>
        <taxon>Ecdysozoa</taxon>
        <taxon>Arthropoda</taxon>
        <taxon>Hexapoda</taxon>
        <taxon>Insecta</taxon>
        <taxon>Pterygota</taxon>
        <taxon>Neoptera</taxon>
        <taxon>Polyneoptera</taxon>
        <taxon>Phasmatodea</taxon>
        <taxon>Verophasmatodea</taxon>
        <taxon>Anareolatae</taxon>
        <taxon>Phasmatidae</taxon>
        <taxon>Eurycanthinae</taxon>
        <taxon>Dryococelus</taxon>
    </lineage>
</organism>
<dbReference type="EMBL" id="JARBHB010000006">
    <property type="protein sequence ID" value="KAJ8881145.1"/>
    <property type="molecule type" value="Genomic_DNA"/>
</dbReference>
<sequence length="95" mass="11163">MTQKRLNHVCVISSYPELVENIDMKKLWWDFTKTLSSCKPLGLGQWAPWVGYFFQPVPLLESCGVIVSQILQNNLASRRRIVTSVYCSWRFRHPY</sequence>
<evidence type="ECO:0000313" key="2">
    <source>
        <dbReference type="Proteomes" id="UP001159363"/>
    </source>
</evidence>
<reference evidence="1 2" key="1">
    <citation type="submission" date="2023-02" db="EMBL/GenBank/DDBJ databases">
        <title>LHISI_Scaffold_Assembly.</title>
        <authorList>
            <person name="Stuart O.P."/>
            <person name="Cleave R."/>
            <person name="Magrath M.J.L."/>
            <person name="Mikheyev A.S."/>
        </authorList>
    </citation>
    <scope>NUCLEOTIDE SEQUENCE [LARGE SCALE GENOMIC DNA]</scope>
    <source>
        <strain evidence="1">Daus_M_001</strain>
        <tissue evidence="1">Leg muscle</tissue>
    </source>
</reference>
<proteinExistence type="predicted"/>
<keyword evidence="2" id="KW-1185">Reference proteome</keyword>
<gene>
    <name evidence="1" type="ORF">PR048_017618</name>
</gene>
<dbReference type="Proteomes" id="UP001159363">
    <property type="component" value="Chromosome 5"/>
</dbReference>